<proteinExistence type="predicted"/>
<name>A0AAE9ES45_CAEBR</name>
<dbReference type="Proteomes" id="UP000829354">
    <property type="component" value="Chromosome IV"/>
</dbReference>
<protein>
    <submittedName>
        <fullName evidence="1">Uncharacterized protein</fullName>
    </submittedName>
</protein>
<accession>A0AAE9ES45</accession>
<reference evidence="1 2" key="1">
    <citation type="submission" date="2022-04" db="EMBL/GenBank/DDBJ databases">
        <title>Chromosome-level reference genomes for two strains of Caenorhabditis briggsae: an improved platform for comparative genomics.</title>
        <authorList>
            <person name="Stevens L."/>
            <person name="Andersen E."/>
        </authorList>
    </citation>
    <scope>NUCLEOTIDE SEQUENCE [LARGE SCALE GENOMIC DNA]</scope>
    <source>
        <strain evidence="1">VX34</strain>
        <tissue evidence="1">Whole-organism</tissue>
    </source>
</reference>
<keyword evidence="2" id="KW-1185">Reference proteome</keyword>
<evidence type="ECO:0000313" key="1">
    <source>
        <dbReference type="EMBL" id="UMM27119.1"/>
    </source>
</evidence>
<sequence length="570" mass="64296">MWQQTNNEFISEHAFEEFLVLDLISKNSTNYVYIVSYQKTLFEATVPLISLRTFGRNGLQFGTVLNGNFSADSQSRKIRVSSVRRIYMLTKAQNNKWTQLKLEFDDRLKKHVIACSALTSGCFTYQEREYRTPAVFNDVLGIVVDSDDEPHLPRRQIGRLLCTVTAIKCSSEGIWKLRIETIKKFDAVLSLAMEANVRETEHFGLVTREECEEKRDLRLVSCRDFPRDVRIFRSGSHCCESIESGQRRPHHHHSKCLNTCVGQVSLIGRCMAFQMKRCNGMNSAPSLPIPIDSAAPLLSLPSPPSPPEGHHVDFGSMRGDVAQLEVHVQSGFVEVVTIAEYSGYTDHNGQPLLWSHDVEFVVDISGMFRDQNLGFGLYKIKVVRFHRNNVFAKWRLARKNPIMMAMQTRFHSQSAHSINLATMSINTISINDEQSVEAVVEEAPRQRLPSFSRFGSTAQSCCLPRTDSLDDVELYDALVRNERASSFSAPTRPTPTISTTPLGTRRLNYGRSMSVSVANKIVERDDDLLWAHHDNSVSKIVEDDDEAVLPKIPPASSPDENLNHAASNAF</sequence>
<gene>
    <name evidence="1" type="ORF">L5515_010546</name>
</gene>
<organism evidence="1 2">
    <name type="scientific">Caenorhabditis briggsae</name>
    <dbReference type="NCBI Taxonomy" id="6238"/>
    <lineage>
        <taxon>Eukaryota</taxon>
        <taxon>Metazoa</taxon>
        <taxon>Ecdysozoa</taxon>
        <taxon>Nematoda</taxon>
        <taxon>Chromadorea</taxon>
        <taxon>Rhabditida</taxon>
        <taxon>Rhabditina</taxon>
        <taxon>Rhabditomorpha</taxon>
        <taxon>Rhabditoidea</taxon>
        <taxon>Rhabditidae</taxon>
        <taxon>Peloderinae</taxon>
        <taxon>Caenorhabditis</taxon>
    </lineage>
</organism>
<dbReference type="EMBL" id="CP092623">
    <property type="protein sequence ID" value="UMM27119.1"/>
    <property type="molecule type" value="Genomic_DNA"/>
</dbReference>
<evidence type="ECO:0000313" key="2">
    <source>
        <dbReference type="Proteomes" id="UP000829354"/>
    </source>
</evidence>
<dbReference type="AlphaFoldDB" id="A0AAE9ES45"/>